<organism evidence="6 7">
    <name type="scientific">Roridomyces roridus</name>
    <dbReference type="NCBI Taxonomy" id="1738132"/>
    <lineage>
        <taxon>Eukaryota</taxon>
        <taxon>Fungi</taxon>
        <taxon>Dikarya</taxon>
        <taxon>Basidiomycota</taxon>
        <taxon>Agaricomycotina</taxon>
        <taxon>Agaricomycetes</taxon>
        <taxon>Agaricomycetidae</taxon>
        <taxon>Agaricales</taxon>
        <taxon>Marasmiineae</taxon>
        <taxon>Mycenaceae</taxon>
        <taxon>Roridomyces</taxon>
    </lineage>
</organism>
<name>A0AAD7BQ24_9AGAR</name>
<evidence type="ECO:0000256" key="4">
    <source>
        <dbReference type="PROSITE-ProRule" id="PRU00134"/>
    </source>
</evidence>
<keyword evidence="1" id="KW-0479">Metal-binding</keyword>
<evidence type="ECO:0000259" key="5">
    <source>
        <dbReference type="PROSITE" id="PS50865"/>
    </source>
</evidence>
<evidence type="ECO:0000256" key="1">
    <source>
        <dbReference type="ARBA" id="ARBA00022723"/>
    </source>
</evidence>
<evidence type="ECO:0000313" key="6">
    <source>
        <dbReference type="EMBL" id="KAJ7627087.1"/>
    </source>
</evidence>
<proteinExistence type="predicted"/>
<gene>
    <name evidence="6" type="ORF">FB45DRAFT_1029448</name>
</gene>
<feature type="domain" description="MYND-type" evidence="5">
    <location>
        <begin position="434"/>
        <end position="472"/>
    </location>
</feature>
<dbReference type="Pfam" id="PF01753">
    <property type="entry name" value="zf-MYND"/>
    <property type="match status" value="1"/>
</dbReference>
<evidence type="ECO:0000256" key="3">
    <source>
        <dbReference type="ARBA" id="ARBA00022833"/>
    </source>
</evidence>
<sequence length="514" mass="58041">MPAEQPHDPLPNVSATPSRYIARARHQSPAGLAALYDLASVWIHVPDTRELGAVGVFISHLRLEKVPSSDDQGRHLSLEFAHASLRGLASMDQRLDEPDYTEQVDSIVAAWPGIFAWAHYLSKRYIETRETELTGHPRMDALIHFFNNFVHSRKMGPRLVETPGCLELMTEIWVVAAVSQDIHDLSDSLRFLATQTMGMLLAQSASLGKTDVHDRLVQAAGGDAELIFQLLLRRVKQTTKRLSTDNDVYKLKWYFNIVTDFCRPAPHSLRRAFYDAGGMTTMTRAFVAIPGAIDKDRQSGAIDNLLTSCVNFFHLYLEGDNYLSVLHAMKAGFLHAVIECSPRILNLEQQITARAVDILHNLLPPYLVYRSVFEAVFPSLGELNESARLGHLKMHPVVAAAILPLLTFADKRGCALQYEEQVESLRVCGNYEECRLVDRTNSFKACKACQSVYYCSPECQRVDWKARHRKWCKFTIQPAPKASMGKKLHFPRENIQQLHIQVVAREQMSKAFNT</sequence>
<dbReference type="PROSITE" id="PS50865">
    <property type="entry name" value="ZF_MYND_2"/>
    <property type="match status" value="1"/>
</dbReference>
<dbReference type="SUPFAM" id="SSF144232">
    <property type="entry name" value="HIT/MYND zinc finger-like"/>
    <property type="match status" value="1"/>
</dbReference>
<keyword evidence="2 4" id="KW-0863">Zinc-finger</keyword>
<dbReference type="Gene3D" id="6.10.140.2220">
    <property type="match status" value="1"/>
</dbReference>
<evidence type="ECO:0000256" key="2">
    <source>
        <dbReference type="ARBA" id="ARBA00022771"/>
    </source>
</evidence>
<dbReference type="AlphaFoldDB" id="A0AAD7BQ24"/>
<keyword evidence="3" id="KW-0862">Zinc</keyword>
<keyword evidence="7" id="KW-1185">Reference proteome</keyword>
<dbReference type="Proteomes" id="UP001221142">
    <property type="component" value="Unassembled WGS sequence"/>
</dbReference>
<accession>A0AAD7BQ24</accession>
<dbReference type="EMBL" id="JARKIF010000011">
    <property type="protein sequence ID" value="KAJ7627087.1"/>
    <property type="molecule type" value="Genomic_DNA"/>
</dbReference>
<evidence type="ECO:0000313" key="7">
    <source>
        <dbReference type="Proteomes" id="UP001221142"/>
    </source>
</evidence>
<dbReference type="InterPro" id="IPR002893">
    <property type="entry name" value="Znf_MYND"/>
</dbReference>
<reference evidence="6" key="1">
    <citation type="submission" date="2023-03" db="EMBL/GenBank/DDBJ databases">
        <title>Massive genome expansion in bonnet fungi (Mycena s.s.) driven by repeated elements and novel gene families across ecological guilds.</title>
        <authorList>
            <consortium name="Lawrence Berkeley National Laboratory"/>
            <person name="Harder C.B."/>
            <person name="Miyauchi S."/>
            <person name="Viragh M."/>
            <person name="Kuo A."/>
            <person name="Thoen E."/>
            <person name="Andreopoulos B."/>
            <person name="Lu D."/>
            <person name="Skrede I."/>
            <person name="Drula E."/>
            <person name="Henrissat B."/>
            <person name="Morin E."/>
            <person name="Kohler A."/>
            <person name="Barry K."/>
            <person name="LaButti K."/>
            <person name="Morin E."/>
            <person name="Salamov A."/>
            <person name="Lipzen A."/>
            <person name="Mereny Z."/>
            <person name="Hegedus B."/>
            <person name="Baldrian P."/>
            <person name="Stursova M."/>
            <person name="Weitz H."/>
            <person name="Taylor A."/>
            <person name="Grigoriev I.V."/>
            <person name="Nagy L.G."/>
            <person name="Martin F."/>
            <person name="Kauserud H."/>
        </authorList>
    </citation>
    <scope>NUCLEOTIDE SEQUENCE</scope>
    <source>
        <strain evidence="6">9284</strain>
    </source>
</reference>
<dbReference type="GO" id="GO:0008270">
    <property type="term" value="F:zinc ion binding"/>
    <property type="evidence" value="ECO:0007669"/>
    <property type="project" value="UniProtKB-KW"/>
</dbReference>
<protein>
    <recommendedName>
        <fullName evidence="5">MYND-type domain-containing protein</fullName>
    </recommendedName>
</protein>
<comment type="caution">
    <text evidence="6">The sequence shown here is derived from an EMBL/GenBank/DDBJ whole genome shotgun (WGS) entry which is preliminary data.</text>
</comment>